<organism evidence="1 3">
    <name type="scientific">Tritrichomonas musculus</name>
    <dbReference type="NCBI Taxonomy" id="1915356"/>
    <lineage>
        <taxon>Eukaryota</taxon>
        <taxon>Metamonada</taxon>
        <taxon>Parabasalia</taxon>
        <taxon>Tritrichomonadida</taxon>
        <taxon>Tritrichomonadidae</taxon>
        <taxon>Tritrichomonas</taxon>
    </lineage>
</organism>
<dbReference type="Proteomes" id="UP001470230">
    <property type="component" value="Unassembled WGS sequence"/>
</dbReference>
<dbReference type="EMBL" id="JAPFFF010000017">
    <property type="protein sequence ID" value="KAK8864031.1"/>
    <property type="molecule type" value="Genomic_DNA"/>
</dbReference>
<dbReference type="EMBL" id="JAPFFF010000205">
    <property type="protein sequence ID" value="KAK8835235.1"/>
    <property type="molecule type" value="Genomic_DNA"/>
</dbReference>
<evidence type="ECO:0000313" key="2">
    <source>
        <dbReference type="EMBL" id="KAK8864031.1"/>
    </source>
</evidence>
<name>A0ABR2GPU1_9EUKA</name>
<evidence type="ECO:0000313" key="3">
    <source>
        <dbReference type="Proteomes" id="UP001470230"/>
    </source>
</evidence>
<keyword evidence="3" id="KW-1185">Reference proteome</keyword>
<protein>
    <submittedName>
        <fullName evidence="1">Uncharacterized protein</fullName>
    </submittedName>
</protein>
<proteinExistence type="predicted"/>
<comment type="caution">
    <text evidence="1">The sequence shown here is derived from an EMBL/GenBank/DDBJ whole genome shotgun (WGS) entry which is preliminary data.</text>
</comment>
<reference evidence="1 3" key="1">
    <citation type="submission" date="2024-04" db="EMBL/GenBank/DDBJ databases">
        <title>Tritrichomonas musculus Genome.</title>
        <authorList>
            <person name="Alves-Ferreira E."/>
            <person name="Grigg M."/>
            <person name="Lorenzi H."/>
            <person name="Galac M."/>
        </authorList>
    </citation>
    <scope>NUCLEOTIDE SEQUENCE [LARGE SCALE GENOMIC DNA]</scope>
    <source>
        <strain evidence="1 3">EAF2021</strain>
    </source>
</reference>
<sequence>MKNFMSSLNRVSDIFSNESVLIRNNEVNLNRRFAGLQDTVRRTIITKPKPKTTSSTITAITPFNQHPSHIVNSNLYRSKSVNTKTKPSSLNQKAILPKPKIPNKNITPPLKPNAAERIYKSPATQKMYEDILYGYADYLSHPTPAGVIQYESQIDPVLHVGSFDYSEVNRFGQISPLYSPP</sequence>
<gene>
    <name evidence="2" type="ORF">M9Y10_011725</name>
    <name evidence="1" type="ORF">M9Y10_017061</name>
</gene>
<accession>A0ABR2GPU1</accession>
<evidence type="ECO:0000313" key="1">
    <source>
        <dbReference type="EMBL" id="KAK8835235.1"/>
    </source>
</evidence>